<feature type="compositionally biased region" description="Polar residues" evidence="1">
    <location>
        <begin position="62"/>
        <end position="79"/>
    </location>
</feature>
<accession>A0AAD4I1U2</accession>
<feature type="region of interest" description="Disordered" evidence="1">
    <location>
        <begin position="312"/>
        <end position="331"/>
    </location>
</feature>
<evidence type="ECO:0000313" key="3">
    <source>
        <dbReference type="Proteomes" id="UP001197093"/>
    </source>
</evidence>
<feature type="region of interest" description="Disordered" evidence="1">
    <location>
        <begin position="167"/>
        <end position="202"/>
    </location>
</feature>
<dbReference type="Proteomes" id="UP001197093">
    <property type="component" value="Unassembled WGS sequence"/>
</dbReference>
<evidence type="ECO:0000313" key="2">
    <source>
        <dbReference type="EMBL" id="KAG7291586.1"/>
    </source>
</evidence>
<dbReference type="AlphaFoldDB" id="A0AAD4I1U2"/>
<feature type="compositionally biased region" description="Low complexity" evidence="1">
    <location>
        <begin position="80"/>
        <end position="91"/>
    </location>
</feature>
<feature type="region of interest" description="Disordered" evidence="1">
    <location>
        <begin position="472"/>
        <end position="495"/>
    </location>
</feature>
<sequence>MPELLLQSALAASKSKHLASQAAQIKTACHAQHGDSASLLSCPQCYESLLEAVRARFLTPAAATTSTSNDPTLTDQSEPQKQQQQQQQQQQEWFTPRRAFLSALSALIDAAKAYQVSPQAVDDRVREERSRWYAERVRSSLLRLMVEDPARRGAVFEKLEDSSAAAAAAATEIEGGEEEGGGGGGGDGDGGGGGGGGGDPVGLAREVAEILSKGPLAAAAEGGKGVEAGMLERLAAAGDDQAGKVGVLKEMFFEGDDGTVPEDQQKYLDMLLHQGLSMEQVVDRILEERQAALGAREQTDKLTQRLNELRRARTAHEAQKSRKAQRRESLAQQRVPDELYALPTCTVCGEAPNTEEFFCCSICTVLAGTGVQEKQTVFCSKKCEEKGYAWQAAHAETHICSSAWDCIQVQQKPQTGTSGDQDTRMDEAPPAPNDLCFCTECLTALKQPTMWCSPACADANFQSHRDEVHLPERKKQGLDVDDEAQLEYSGDSGDGNRKYHAKNIRALLTPLEEAVKEWEERNRVQLQSTV</sequence>
<reference evidence="2" key="1">
    <citation type="submission" date="2023-02" db="EMBL/GenBank/DDBJ databases">
        <authorList>
            <person name="Palmer J.M."/>
        </authorList>
    </citation>
    <scope>NUCLEOTIDE SEQUENCE</scope>
    <source>
        <strain evidence="2">FW57</strain>
    </source>
</reference>
<name>A0AAD4I1U2_9PEZI</name>
<protein>
    <submittedName>
        <fullName evidence="2">Uncharacterized protein</fullName>
    </submittedName>
</protein>
<comment type="caution">
    <text evidence="2">The sequence shown here is derived from an EMBL/GenBank/DDBJ whole genome shotgun (WGS) entry which is preliminary data.</text>
</comment>
<proteinExistence type="predicted"/>
<keyword evidence="3" id="KW-1185">Reference proteome</keyword>
<dbReference type="EMBL" id="JAHCVI010000001">
    <property type="protein sequence ID" value="KAG7291586.1"/>
    <property type="molecule type" value="Genomic_DNA"/>
</dbReference>
<evidence type="ECO:0000256" key="1">
    <source>
        <dbReference type="SAM" id="MobiDB-lite"/>
    </source>
</evidence>
<feature type="region of interest" description="Disordered" evidence="1">
    <location>
        <begin position="62"/>
        <end position="93"/>
    </location>
</feature>
<feature type="compositionally biased region" description="Gly residues" evidence="1">
    <location>
        <begin position="181"/>
        <end position="200"/>
    </location>
</feature>
<organism evidence="2 3">
    <name type="scientific">Staphylotrichum longicolle</name>
    <dbReference type="NCBI Taxonomy" id="669026"/>
    <lineage>
        <taxon>Eukaryota</taxon>
        <taxon>Fungi</taxon>
        <taxon>Dikarya</taxon>
        <taxon>Ascomycota</taxon>
        <taxon>Pezizomycotina</taxon>
        <taxon>Sordariomycetes</taxon>
        <taxon>Sordariomycetidae</taxon>
        <taxon>Sordariales</taxon>
        <taxon>Chaetomiaceae</taxon>
        <taxon>Staphylotrichum</taxon>
    </lineage>
</organism>
<gene>
    <name evidence="2" type="ORF">NEMBOFW57_001605</name>
</gene>